<dbReference type="EMBL" id="JAEDXU010000002">
    <property type="protein sequence ID" value="MBP1045741.1"/>
    <property type="molecule type" value="Genomic_DNA"/>
</dbReference>
<dbReference type="Gene3D" id="3.40.50.150">
    <property type="entry name" value="Vaccinia Virus protein VP39"/>
    <property type="match status" value="1"/>
</dbReference>
<dbReference type="GO" id="GO:0008168">
    <property type="term" value="F:methyltransferase activity"/>
    <property type="evidence" value="ECO:0007669"/>
    <property type="project" value="UniProtKB-KW"/>
</dbReference>
<evidence type="ECO:0000256" key="2">
    <source>
        <dbReference type="ARBA" id="ARBA00022679"/>
    </source>
</evidence>
<name>A0ABS4CGS5_9ENTE</name>
<keyword evidence="5" id="KW-1185">Reference proteome</keyword>
<feature type="domain" description="Methyltransferase" evidence="3">
    <location>
        <begin position="41"/>
        <end position="135"/>
    </location>
</feature>
<dbReference type="Proteomes" id="UP000673375">
    <property type="component" value="Unassembled WGS sequence"/>
</dbReference>
<dbReference type="CDD" id="cd02440">
    <property type="entry name" value="AdoMet_MTases"/>
    <property type="match status" value="1"/>
</dbReference>
<proteinExistence type="predicted"/>
<protein>
    <submittedName>
        <fullName evidence="4">Class I SAM-dependent methyltransferase</fullName>
    </submittedName>
</protein>
<gene>
    <name evidence="4" type="ORF">I6N96_05575</name>
</gene>
<keyword evidence="2" id="KW-0808">Transferase</keyword>
<accession>A0ABS4CGS5</accession>
<reference evidence="4 5" key="1">
    <citation type="submission" date="2020-12" db="EMBL/GenBank/DDBJ databases">
        <title>Vagococcus allomyrinae sp. nov. and Enterococcus lavae sp. nov., isolated from the larvae of Allomyrina dichotoma.</title>
        <authorList>
            <person name="Lee S.D."/>
        </authorList>
    </citation>
    <scope>NUCLEOTIDE SEQUENCE [LARGE SCALE GENOMIC DNA]</scope>
    <source>
        <strain evidence="4 5">BWM-S5</strain>
    </source>
</reference>
<dbReference type="Pfam" id="PF13649">
    <property type="entry name" value="Methyltransf_25"/>
    <property type="match status" value="1"/>
</dbReference>
<dbReference type="PANTHER" id="PTHR43861:SF1">
    <property type="entry name" value="TRANS-ACONITATE 2-METHYLTRANSFERASE"/>
    <property type="match status" value="1"/>
</dbReference>
<dbReference type="InterPro" id="IPR029063">
    <property type="entry name" value="SAM-dependent_MTases_sf"/>
</dbReference>
<organism evidence="4 5">
    <name type="scientific">Enterococcus larvae</name>
    <dbReference type="NCBI Taxonomy" id="2794352"/>
    <lineage>
        <taxon>Bacteria</taxon>
        <taxon>Bacillati</taxon>
        <taxon>Bacillota</taxon>
        <taxon>Bacilli</taxon>
        <taxon>Lactobacillales</taxon>
        <taxon>Enterococcaceae</taxon>
        <taxon>Enterococcus</taxon>
    </lineage>
</organism>
<evidence type="ECO:0000259" key="3">
    <source>
        <dbReference type="Pfam" id="PF13649"/>
    </source>
</evidence>
<keyword evidence="1 4" id="KW-0489">Methyltransferase</keyword>
<dbReference type="Gene3D" id="2.20.25.110">
    <property type="entry name" value="S-adenosyl-L-methionine-dependent methyltransferases"/>
    <property type="match status" value="1"/>
</dbReference>
<sequence length="246" mass="27917">MFVEYGALSTKMYELTKPVGHSMDGDLEYYFKQLKNTKGKILEAGVGTGRMLIPFIQKGLQIEGVDLSEEMLEQCRINLKKAGVTGKIYQGDLTELQLESNYEAIIMPTGSFCLLPRAKVNEILQSFYKHLEKGGRVIIDLELPSWFIEKEVIVNEYPIDDEVGILFTSTAQSMDWQKQKTSYIHRYDLVRKGYVEQTEVSNFVLYWYGIDEFISLLKANGFSSVTHEVGYGENAAASLITFTAVK</sequence>
<dbReference type="InterPro" id="IPR041698">
    <property type="entry name" value="Methyltransf_25"/>
</dbReference>
<comment type="caution">
    <text evidence="4">The sequence shown here is derived from an EMBL/GenBank/DDBJ whole genome shotgun (WGS) entry which is preliminary data.</text>
</comment>
<dbReference type="PANTHER" id="PTHR43861">
    <property type="entry name" value="TRANS-ACONITATE 2-METHYLTRANSFERASE-RELATED"/>
    <property type="match status" value="1"/>
</dbReference>
<dbReference type="SUPFAM" id="SSF53335">
    <property type="entry name" value="S-adenosyl-L-methionine-dependent methyltransferases"/>
    <property type="match status" value="1"/>
</dbReference>
<evidence type="ECO:0000313" key="5">
    <source>
        <dbReference type="Proteomes" id="UP000673375"/>
    </source>
</evidence>
<evidence type="ECO:0000256" key="1">
    <source>
        <dbReference type="ARBA" id="ARBA00022603"/>
    </source>
</evidence>
<dbReference type="GO" id="GO:0032259">
    <property type="term" value="P:methylation"/>
    <property type="evidence" value="ECO:0007669"/>
    <property type="project" value="UniProtKB-KW"/>
</dbReference>
<evidence type="ECO:0000313" key="4">
    <source>
        <dbReference type="EMBL" id="MBP1045741.1"/>
    </source>
</evidence>
<dbReference type="RefSeq" id="WP_209556528.1">
    <property type="nucleotide sequence ID" value="NZ_JAEDXU010000002.1"/>
</dbReference>